<evidence type="ECO:0000313" key="4">
    <source>
        <dbReference type="Proteomes" id="UP000678228"/>
    </source>
</evidence>
<organism evidence="3 4">
    <name type="scientific">Halalkalibacter suaedae</name>
    <dbReference type="NCBI Taxonomy" id="2822140"/>
    <lineage>
        <taxon>Bacteria</taxon>
        <taxon>Bacillati</taxon>
        <taxon>Bacillota</taxon>
        <taxon>Bacilli</taxon>
        <taxon>Bacillales</taxon>
        <taxon>Bacillaceae</taxon>
        <taxon>Halalkalibacter</taxon>
    </lineage>
</organism>
<dbReference type="RefSeq" id="WP_210598526.1">
    <property type="nucleotide sequence ID" value="NZ_JAGKSQ010000007.1"/>
</dbReference>
<evidence type="ECO:0000259" key="2">
    <source>
        <dbReference type="Pfam" id="PF10110"/>
    </source>
</evidence>
<keyword evidence="1" id="KW-1133">Transmembrane helix</keyword>
<dbReference type="EMBL" id="JAGKSQ010000007">
    <property type="protein sequence ID" value="MBP3952670.1"/>
    <property type="molecule type" value="Genomic_DNA"/>
</dbReference>
<evidence type="ECO:0000313" key="3">
    <source>
        <dbReference type="EMBL" id="MBP3952670.1"/>
    </source>
</evidence>
<name>A0A940WUG2_9BACI</name>
<feature type="transmembrane region" description="Helical" evidence="1">
    <location>
        <begin position="88"/>
        <end position="111"/>
    </location>
</feature>
<proteinExistence type="predicted"/>
<feature type="transmembrane region" description="Helical" evidence="1">
    <location>
        <begin position="132"/>
        <end position="165"/>
    </location>
</feature>
<reference evidence="3" key="1">
    <citation type="submission" date="2021-03" db="EMBL/GenBank/DDBJ databases">
        <title>Bacillus suaedae sp. nov., isolated from Suaeda aralocaspica.</title>
        <authorList>
            <person name="Lei R.F.R."/>
        </authorList>
    </citation>
    <scope>NUCLEOTIDE SEQUENCE</scope>
    <source>
        <strain evidence="3">YZJH907-2</strain>
    </source>
</reference>
<accession>A0A940WUG2</accession>
<feature type="transmembrane region" description="Helical" evidence="1">
    <location>
        <begin position="222"/>
        <end position="247"/>
    </location>
</feature>
<dbReference type="AlphaFoldDB" id="A0A940WUG2"/>
<protein>
    <submittedName>
        <fullName evidence="3">Glycerophosphoryl diester phosphodiesterase membrane domain-containing protein</fullName>
    </submittedName>
</protein>
<feature type="transmembrane region" description="Helical" evidence="1">
    <location>
        <begin position="259"/>
        <end position="278"/>
    </location>
</feature>
<feature type="domain" description="Glycerophosphoryl diester phosphodiesterase membrane" evidence="2">
    <location>
        <begin position="89"/>
        <end position="274"/>
    </location>
</feature>
<dbReference type="Proteomes" id="UP000678228">
    <property type="component" value="Unassembled WGS sequence"/>
</dbReference>
<evidence type="ECO:0000256" key="1">
    <source>
        <dbReference type="SAM" id="Phobius"/>
    </source>
</evidence>
<gene>
    <name evidence="3" type="ORF">J7W16_16235</name>
</gene>
<dbReference type="Pfam" id="PF10110">
    <property type="entry name" value="GPDPase_memb"/>
    <property type="match status" value="1"/>
</dbReference>
<dbReference type="InterPro" id="IPR018476">
    <property type="entry name" value="GlyceroP-diester-Pdiesterase_M"/>
</dbReference>
<feature type="transmembrane region" description="Helical" evidence="1">
    <location>
        <begin position="171"/>
        <end position="192"/>
    </location>
</feature>
<keyword evidence="4" id="KW-1185">Reference proteome</keyword>
<keyword evidence="1" id="KW-0812">Transmembrane</keyword>
<keyword evidence="1" id="KW-0472">Membrane</keyword>
<comment type="caution">
    <text evidence="3">The sequence shown here is derived from an EMBL/GenBank/DDBJ whole genome shotgun (WGS) entry which is preliminary data.</text>
</comment>
<feature type="transmembrane region" description="Helical" evidence="1">
    <location>
        <begin position="29"/>
        <end position="51"/>
    </location>
</feature>
<sequence length="302" mass="33872">MKEPLTSSKSLGESLDLTFTLSKKYFSSFIVILLVLIGPIYALQAIVQLLFGVNFFRELGEGSNWIDQIASSFEVEMEPTASLPIDNWLLVLGIASFVLYPVAQAAIILAINYIRKKETFTVKGVIKEAFALFWNILGGSILYFLIVIGFIFVPSILLVFIVIFSMTFDTVFSIILSILVGVGFLIATIYFLTRWSFFLGSIVLDDTTPGLGRSWTLTKRRVWATIVFYVILMVILGIIVFALEALFGALLGNSVLFNLIRNVVTLVTTLFFSVGYTVKFLDLRVRQGAEDLKEMIEEYEPK</sequence>